<keyword evidence="1" id="KW-0653">Protein transport</keyword>
<dbReference type="SUPFAM" id="SSF46785">
    <property type="entry name" value="Winged helix' DNA-binding domain"/>
    <property type="match status" value="2"/>
</dbReference>
<dbReference type="InterPro" id="IPR036390">
    <property type="entry name" value="WH_DNA-bd_sf"/>
</dbReference>
<evidence type="ECO:0000256" key="1">
    <source>
        <dbReference type="RuleBase" id="RU367095"/>
    </source>
</evidence>
<dbReference type="GO" id="GO:0000814">
    <property type="term" value="C:ESCRT II complex"/>
    <property type="evidence" value="ECO:0007669"/>
    <property type="project" value="UniProtKB-UniRule"/>
</dbReference>
<reference evidence="3" key="1">
    <citation type="journal article" date="2023" name="Commun. Biol.">
        <title>Genome analysis of Parmales, the sister group of diatoms, reveals the evolutionary specialization of diatoms from phago-mixotrophs to photoautotrophs.</title>
        <authorList>
            <person name="Ban H."/>
            <person name="Sato S."/>
            <person name="Yoshikawa S."/>
            <person name="Yamada K."/>
            <person name="Nakamura Y."/>
            <person name="Ichinomiya M."/>
            <person name="Sato N."/>
            <person name="Blanc-Mathieu R."/>
            <person name="Endo H."/>
            <person name="Kuwata A."/>
            <person name="Ogata H."/>
        </authorList>
    </citation>
    <scope>NUCLEOTIDE SEQUENCE [LARGE SCALE GENOMIC DNA]</scope>
</reference>
<dbReference type="PANTHER" id="PTHR13128:SF12">
    <property type="entry name" value="VACUOLAR PROTEIN-SORTING-ASSOCIATED PROTEIN 36"/>
    <property type="match status" value="1"/>
</dbReference>
<dbReference type="InterPro" id="IPR011993">
    <property type="entry name" value="PH-like_dom_sf"/>
</dbReference>
<dbReference type="GO" id="GO:0043328">
    <property type="term" value="P:protein transport to vacuole involved in ubiquitin-dependent protein catabolic process via the multivesicular body sorting pathway"/>
    <property type="evidence" value="ECO:0007669"/>
    <property type="project" value="UniProtKB-UniRule"/>
</dbReference>
<dbReference type="Pfam" id="PF04157">
    <property type="entry name" value="EAP30"/>
    <property type="match status" value="1"/>
</dbReference>
<dbReference type="EMBL" id="BLQM01000511">
    <property type="protein sequence ID" value="GMH93039.1"/>
    <property type="molecule type" value="Genomic_DNA"/>
</dbReference>
<protein>
    <recommendedName>
        <fullName evidence="1">Vacuolar protein-sorting-associated protein 36</fullName>
    </recommendedName>
    <alternativeName>
        <fullName evidence="1">ESCRT-II complex subunit VPS36</fullName>
    </alternativeName>
</protein>
<dbReference type="Gene3D" id="6.10.140.260">
    <property type="match status" value="1"/>
</dbReference>
<name>A0A9W7BT64_9STRA</name>
<dbReference type="Gene3D" id="2.30.29.30">
    <property type="entry name" value="Pleckstrin-homology domain (PH domain)/Phosphotyrosine-binding domain (PTB)"/>
    <property type="match status" value="1"/>
</dbReference>
<comment type="subcellular location">
    <subcellularLocation>
        <location evidence="1">Cytoplasm</location>
    </subcellularLocation>
    <subcellularLocation>
        <location evidence="1">Endosome</location>
    </subcellularLocation>
</comment>
<dbReference type="InterPro" id="IPR037855">
    <property type="entry name" value="Vps36"/>
</dbReference>
<dbReference type="PANTHER" id="PTHR13128">
    <property type="entry name" value="VACUOLAR PROTEIN-SORTING-ASSOCIATED PROTEIN 36"/>
    <property type="match status" value="1"/>
</dbReference>
<dbReference type="GO" id="GO:0032266">
    <property type="term" value="F:phosphatidylinositol-3-phosphate binding"/>
    <property type="evidence" value="ECO:0007669"/>
    <property type="project" value="UniProtKB-UniRule"/>
</dbReference>
<evidence type="ECO:0000313" key="3">
    <source>
        <dbReference type="Proteomes" id="UP001162640"/>
    </source>
</evidence>
<dbReference type="GO" id="GO:0031902">
    <property type="term" value="C:late endosome membrane"/>
    <property type="evidence" value="ECO:0007669"/>
    <property type="project" value="UniProtKB-UniRule"/>
</dbReference>
<dbReference type="InterPro" id="IPR036388">
    <property type="entry name" value="WH-like_DNA-bd_sf"/>
</dbReference>
<dbReference type="AlphaFoldDB" id="A0A9W7BT64"/>
<comment type="function">
    <text evidence="1">Component of the ESCRT-II complex (endosomal sorting complex required for transport II), which is required for multivesicular body (MVB) formation and sorting of endosomal cargo proteins into MVBs.</text>
</comment>
<proteinExistence type="inferred from homology"/>
<dbReference type="SUPFAM" id="SSF50729">
    <property type="entry name" value="PH domain-like"/>
    <property type="match status" value="1"/>
</dbReference>
<comment type="subunit">
    <text evidence="1">Component of the endosomal sorting complex required for transport II (ESCRT-II).</text>
</comment>
<sequence length="443" mass="49441">MSTQDYKNPIQLLKYWPYKENNHWNISMSHTADPSLSSFVPHPSTASGLPSLLPNESLILTIDSLEVRYTLPSTSTQLRTLISTSYLTSHNFCFTTSNNALKAIPLKSVVYEGKDSLESYTSFMGRNPKVKFIVRESEPVSIVKSGQQTSTCFLSVTDGLIILKTDLQKTVHEKLDLALFRKEWLNDVNSSNNKKKEEGFKASGAGIGGIIRRKKEKQSTASAQINAAFDGDLESLMRNAKNVLQLAEKCKAKMSREDCSDVDELSKMLEGMGVVGGVTKEEAGDDYMGMLAREINDWIVPKLKKMDSDKGKIPIMNITDLYVLYNRARGLDFISPSDLLSSLKGAERMFKGFRLKDFGGVKCVVGKSFREEVLCKRILDEVGEKGRNVYGLSKILGVNEVMGKCIVEELEVGEKVCRDEGVEGTKFFKNEFDRFCEEAGITM</sequence>
<accession>A0A9W7BT64</accession>
<dbReference type="InterPro" id="IPR040608">
    <property type="entry name" value="Snf8/Vps36"/>
</dbReference>
<evidence type="ECO:0000313" key="2">
    <source>
        <dbReference type="EMBL" id="GMH93039.1"/>
    </source>
</evidence>
<dbReference type="GO" id="GO:0043130">
    <property type="term" value="F:ubiquitin binding"/>
    <property type="evidence" value="ECO:0007669"/>
    <property type="project" value="UniProtKB-UniRule"/>
</dbReference>
<dbReference type="Gene3D" id="1.10.10.10">
    <property type="entry name" value="Winged helix-like DNA-binding domain superfamily/Winged helix DNA-binding domain"/>
    <property type="match status" value="2"/>
</dbReference>
<dbReference type="Proteomes" id="UP001162640">
    <property type="component" value="Unassembled WGS sequence"/>
</dbReference>
<gene>
    <name evidence="2" type="ORF">TL16_g12519</name>
</gene>
<comment type="caution">
    <text evidence="2">The sequence shown here is derived from an EMBL/GenBank/DDBJ whole genome shotgun (WGS) entry which is preliminary data.</text>
</comment>
<keyword evidence="1" id="KW-0967">Endosome</keyword>
<organism evidence="2 3">
    <name type="scientific">Triparma laevis f. inornata</name>
    <dbReference type="NCBI Taxonomy" id="1714386"/>
    <lineage>
        <taxon>Eukaryota</taxon>
        <taxon>Sar</taxon>
        <taxon>Stramenopiles</taxon>
        <taxon>Ochrophyta</taxon>
        <taxon>Bolidophyceae</taxon>
        <taxon>Parmales</taxon>
        <taxon>Triparmaceae</taxon>
        <taxon>Triparma</taxon>
    </lineage>
</organism>
<keyword evidence="1" id="KW-0813">Transport</keyword>
<comment type="similarity">
    <text evidence="1">Belongs to the VPS36 family.</text>
</comment>
<keyword evidence="1" id="KW-0963">Cytoplasm</keyword>